<dbReference type="Proteomes" id="UP000004221">
    <property type="component" value="Unassembled WGS sequence"/>
</dbReference>
<name>I4EIJ4_9BACT</name>
<reference evidence="2 3" key="1">
    <citation type="journal article" date="2012" name="ISME J.">
        <title>Nitrification expanded: discovery, physiology and genomics of a nitrite-oxidizing bacterium from the phylum Chloroflexi.</title>
        <authorList>
            <person name="Sorokin D.Y."/>
            <person name="Lucker S."/>
            <person name="Vejmelkova D."/>
            <person name="Kostrikina N.A."/>
            <person name="Kleerebezem R."/>
            <person name="Rijpstra W.I."/>
            <person name="Damste J.S."/>
            <person name="Le Paslier D."/>
            <person name="Muyzer G."/>
            <person name="Wagner M."/>
            <person name="van Loosdrecht M.C."/>
            <person name="Daims H."/>
        </authorList>
    </citation>
    <scope>NUCLEOTIDE SEQUENCE [LARGE SCALE GENOMIC DNA]</scope>
    <source>
        <strain evidence="3">none</strain>
    </source>
</reference>
<keyword evidence="1" id="KW-0812">Transmembrane</keyword>
<evidence type="ECO:0000256" key="1">
    <source>
        <dbReference type="SAM" id="Phobius"/>
    </source>
</evidence>
<dbReference type="RefSeq" id="WP_008478718.1">
    <property type="nucleotide sequence ID" value="NZ_CAGS01000281.1"/>
</dbReference>
<comment type="caution">
    <text evidence="2">The sequence shown here is derived from an EMBL/GenBank/DDBJ whole genome shotgun (WGS) entry which is preliminary data.</text>
</comment>
<dbReference type="EMBL" id="CAGS01000281">
    <property type="protein sequence ID" value="CCF84506.1"/>
    <property type="molecule type" value="Genomic_DNA"/>
</dbReference>
<evidence type="ECO:0000313" key="3">
    <source>
        <dbReference type="Proteomes" id="UP000004221"/>
    </source>
</evidence>
<dbReference type="OrthoDB" id="4245395at2"/>
<sequence>MPEHRDGPFDATEPLDVDLERVWTGVAAEVWVESTGAIERLAGRLLGSPGLARALVTTPSLVLSWILANAVVLAVGVAVTRSTGMPWVALLAPALAGAGIAYAYGPGVDPAFELSRTMPVSDRMILLVRALAVFGVNALLGITASLLTGQATGITFGWLIPMTTVSALGLAVATLARSANAGVMAALTGWSMVVLASAAGTQNLAVAVTDNELMPVYLLGTAILGAVAIYASSSRRYEGWRWR</sequence>
<feature type="transmembrane region" description="Helical" evidence="1">
    <location>
        <begin position="126"/>
        <end position="147"/>
    </location>
</feature>
<feature type="transmembrane region" description="Helical" evidence="1">
    <location>
        <begin position="213"/>
        <end position="233"/>
    </location>
</feature>
<feature type="transmembrane region" description="Helical" evidence="1">
    <location>
        <begin position="183"/>
        <end position="201"/>
    </location>
</feature>
<gene>
    <name evidence="2" type="ORF">NITHO_3510011</name>
</gene>
<keyword evidence="1" id="KW-1133">Transmembrane helix</keyword>
<organism evidence="2 3">
    <name type="scientific">Nitrolancea hollandica Lb</name>
    <dbReference type="NCBI Taxonomy" id="1129897"/>
    <lineage>
        <taxon>Bacteria</taxon>
        <taxon>Pseudomonadati</taxon>
        <taxon>Thermomicrobiota</taxon>
        <taxon>Thermomicrobia</taxon>
        <taxon>Sphaerobacterales</taxon>
        <taxon>Sphaerobacterineae</taxon>
        <taxon>Sphaerobacteraceae</taxon>
        <taxon>Nitrolancea</taxon>
    </lineage>
</organism>
<proteinExistence type="predicted"/>
<evidence type="ECO:0000313" key="2">
    <source>
        <dbReference type="EMBL" id="CCF84506.1"/>
    </source>
</evidence>
<keyword evidence="1" id="KW-0472">Membrane</keyword>
<feature type="transmembrane region" description="Helical" evidence="1">
    <location>
        <begin position="153"/>
        <end position="176"/>
    </location>
</feature>
<feature type="transmembrane region" description="Helical" evidence="1">
    <location>
        <begin position="85"/>
        <end position="105"/>
    </location>
</feature>
<protein>
    <submittedName>
        <fullName evidence="2">Uncharacterized protein</fullName>
    </submittedName>
</protein>
<dbReference type="AlphaFoldDB" id="I4EIJ4"/>
<feature type="transmembrane region" description="Helical" evidence="1">
    <location>
        <begin position="54"/>
        <end position="79"/>
    </location>
</feature>
<keyword evidence="3" id="KW-1185">Reference proteome</keyword>
<accession>I4EIJ4</accession>